<dbReference type="HOGENOM" id="CLU_2148410_0_0_1"/>
<dbReference type="SUPFAM" id="SSF48264">
    <property type="entry name" value="Cytochrome P450"/>
    <property type="match status" value="1"/>
</dbReference>
<dbReference type="EMBL" id="CH916367">
    <property type="protein sequence ID" value="EDW02062.1"/>
    <property type="molecule type" value="Genomic_DNA"/>
</dbReference>
<keyword evidence="1" id="KW-0560">Oxidoreductase</keyword>
<dbReference type="InParanoid" id="B4J6Y1"/>
<evidence type="ECO:0000256" key="1">
    <source>
        <dbReference type="ARBA" id="ARBA00023033"/>
    </source>
</evidence>
<keyword evidence="1" id="KW-0503">Monooxygenase</keyword>
<dbReference type="GO" id="GO:0005506">
    <property type="term" value="F:iron ion binding"/>
    <property type="evidence" value="ECO:0007669"/>
    <property type="project" value="InterPro"/>
</dbReference>
<dbReference type="GO" id="GO:0016705">
    <property type="term" value="F:oxidoreductase activity, acting on paired donors, with incorporation or reduction of molecular oxygen"/>
    <property type="evidence" value="ECO:0007669"/>
    <property type="project" value="InterPro"/>
</dbReference>
<gene>
    <name evidence="3" type="primary">Dgri\GH21786</name>
    <name evidence="3" type="ORF">Dgri_GH21786</name>
</gene>
<organism evidence="4">
    <name type="scientific">Drosophila grimshawi</name>
    <name type="common">Hawaiian fruit fly</name>
    <name type="synonym">Idiomyia grimshawi</name>
    <dbReference type="NCBI Taxonomy" id="7222"/>
    <lineage>
        <taxon>Eukaryota</taxon>
        <taxon>Metazoa</taxon>
        <taxon>Ecdysozoa</taxon>
        <taxon>Arthropoda</taxon>
        <taxon>Hexapoda</taxon>
        <taxon>Insecta</taxon>
        <taxon>Pterygota</taxon>
        <taxon>Neoptera</taxon>
        <taxon>Endopterygota</taxon>
        <taxon>Diptera</taxon>
        <taxon>Brachycera</taxon>
        <taxon>Muscomorpha</taxon>
        <taxon>Ephydroidea</taxon>
        <taxon>Drosophilidae</taxon>
        <taxon>Drosophila</taxon>
        <taxon>Hawaiian Drosophila</taxon>
    </lineage>
</organism>
<dbReference type="Gene3D" id="1.10.630.10">
    <property type="entry name" value="Cytochrome P450"/>
    <property type="match status" value="1"/>
</dbReference>
<dbReference type="AlphaFoldDB" id="B4J6Y1"/>
<feature type="region of interest" description="Disordered" evidence="2">
    <location>
        <begin position="87"/>
        <end position="112"/>
    </location>
</feature>
<dbReference type="Proteomes" id="UP000001070">
    <property type="component" value="Unassembled WGS sequence"/>
</dbReference>
<accession>B4J6Y1</accession>
<dbReference type="eggNOG" id="KOG0158">
    <property type="taxonomic scope" value="Eukaryota"/>
</dbReference>
<evidence type="ECO:0000256" key="2">
    <source>
        <dbReference type="SAM" id="MobiDB-lite"/>
    </source>
</evidence>
<proteinExistence type="predicted"/>
<keyword evidence="4" id="KW-1185">Reference proteome</keyword>
<sequence>MLSDKRKVSSTWLKQQRFFFVRPDRIQLLKAAKRKPIENWSDDELVSQCYMLFSATFENYVNLICSTAYELLQSPQILELFPRVTPASPANHRHPQQAERQARMMPRMPRCR</sequence>
<evidence type="ECO:0000313" key="4">
    <source>
        <dbReference type="Proteomes" id="UP000001070"/>
    </source>
</evidence>
<dbReference type="GO" id="GO:0004497">
    <property type="term" value="F:monooxygenase activity"/>
    <property type="evidence" value="ECO:0007669"/>
    <property type="project" value="UniProtKB-KW"/>
</dbReference>
<dbReference type="InterPro" id="IPR036396">
    <property type="entry name" value="Cyt_P450_sf"/>
</dbReference>
<evidence type="ECO:0000313" key="3">
    <source>
        <dbReference type="EMBL" id="EDW02062.1"/>
    </source>
</evidence>
<name>B4J6Y1_DROGR</name>
<reference evidence="3 4" key="1">
    <citation type="journal article" date="2007" name="Nature">
        <title>Evolution of genes and genomes on the Drosophila phylogeny.</title>
        <authorList>
            <consortium name="Drosophila 12 Genomes Consortium"/>
            <person name="Clark A.G."/>
            <person name="Eisen M.B."/>
            <person name="Smith D.R."/>
            <person name="Bergman C.M."/>
            <person name="Oliver B."/>
            <person name="Markow T.A."/>
            <person name="Kaufman T.C."/>
            <person name="Kellis M."/>
            <person name="Gelbart W."/>
            <person name="Iyer V.N."/>
            <person name="Pollard D.A."/>
            <person name="Sackton T.B."/>
            <person name="Larracuente A.M."/>
            <person name="Singh N.D."/>
            <person name="Abad J.P."/>
            <person name="Abt D.N."/>
            <person name="Adryan B."/>
            <person name="Aguade M."/>
            <person name="Akashi H."/>
            <person name="Anderson W.W."/>
            <person name="Aquadro C.F."/>
            <person name="Ardell D.H."/>
            <person name="Arguello R."/>
            <person name="Artieri C.G."/>
            <person name="Barbash D.A."/>
            <person name="Barker D."/>
            <person name="Barsanti P."/>
            <person name="Batterham P."/>
            <person name="Batzoglou S."/>
            <person name="Begun D."/>
            <person name="Bhutkar A."/>
            <person name="Blanco E."/>
            <person name="Bosak S.A."/>
            <person name="Bradley R.K."/>
            <person name="Brand A.D."/>
            <person name="Brent M.R."/>
            <person name="Brooks A.N."/>
            <person name="Brown R.H."/>
            <person name="Butlin R.K."/>
            <person name="Caggese C."/>
            <person name="Calvi B.R."/>
            <person name="Bernardo de Carvalho A."/>
            <person name="Caspi A."/>
            <person name="Castrezana S."/>
            <person name="Celniker S.E."/>
            <person name="Chang J.L."/>
            <person name="Chapple C."/>
            <person name="Chatterji S."/>
            <person name="Chinwalla A."/>
            <person name="Civetta A."/>
            <person name="Clifton S.W."/>
            <person name="Comeron J.M."/>
            <person name="Costello J.C."/>
            <person name="Coyne J.A."/>
            <person name="Daub J."/>
            <person name="David R.G."/>
            <person name="Delcher A.L."/>
            <person name="Delehaunty K."/>
            <person name="Do C.B."/>
            <person name="Ebling H."/>
            <person name="Edwards K."/>
            <person name="Eickbush T."/>
            <person name="Evans J.D."/>
            <person name="Filipski A."/>
            <person name="Findeiss S."/>
            <person name="Freyhult E."/>
            <person name="Fulton L."/>
            <person name="Fulton R."/>
            <person name="Garcia A.C."/>
            <person name="Gardiner A."/>
            <person name="Garfield D.A."/>
            <person name="Garvin B.E."/>
            <person name="Gibson G."/>
            <person name="Gilbert D."/>
            <person name="Gnerre S."/>
            <person name="Godfrey J."/>
            <person name="Good R."/>
            <person name="Gotea V."/>
            <person name="Gravely B."/>
            <person name="Greenberg A.J."/>
            <person name="Griffiths-Jones S."/>
            <person name="Gross S."/>
            <person name="Guigo R."/>
            <person name="Gustafson E.A."/>
            <person name="Haerty W."/>
            <person name="Hahn M.W."/>
            <person name="Halligan D.L."/>
            <person name="Halpern A.L."/>
            <person name="Halter G.M."/>
            <person name="Han M.V."/>
            <person name="Heger A."/>
            <person name="Hillier L."/>
            <person name="Hinrichs A.S."/>
            <person name="Holmes I."/>
            <person name="Hoskins R.A."/>
            <person name="Hubisz M.J."/>
            <person name="Hultmark D."/>
            <person name="Huntley M.A."/>
            <person name="Jaffe D.B."/>
            <person name="Jagadeeshan S."/>
            <person name="Jeck W.R."/>
            <person name="Johnson J."/>
            <person name="Jones C.D."/>
            <person name="Jordan W.C."/>
            <person name="Karpen G.H."/>
            <person name="Kataoka E."/>
            <person name="Keightley P.D."/>
            <person name="Kheradpour P."/>
            <person name="Kirkness E.F."/>
            <person name="Koerich L.B."/>
            <person name="Kristiansen K."/>
            <person name="Kudrna D."/>
            <person name="Kulathinal R.J."/>
            <person name="Kumar S."/>
            <person name="Kwok R."/>
            <person name="Lander E."/>
            <person name="Langley C.H."/>
            <person name="Lapoint R."/>
            <person name="Lazzaro B.P."/>
            <person name="Lee S.J."/>
            <person name="Levesque L."/>
            <person name="Li R."/>
            <person name="Lin C.F."/>
            <person name="Lin M.F."/>
            <person name="Lindblad-Toh K."/>
            <person name="Llopart A."/>
            <person name="Long M."/>
            <person name="Low L."/>
            <person name="Lozovsky E."/>
            <person name="Lu J."/>
            <person name="Luo M."/>
            <person name="Machado C.A."/>
            <person name="Makalowski W."/>
            <person name="Marzo M."/>
            <person name="Matsuda M."/>
            <person name="Matzkin L."/>
            <person name="McAllister B."/>
            <person name="McBride C.S."/>
            <person name="McKernan B."/>
            <person name="McKernan K."/>
            <person name="Mendez-Lago M."/>
            <person name="Minx P."/>
            <person name="Mollenhauer M.U."/>
            <person name="Montooth K."/>
            <person name="Mount S.M."/>
            <person name="Mu X."/>
            <person name="Myers E."/>
            <person name="Negre B."/>
            <person name="Newfeld S."/>
            <person name="Nielsen R."/>
            <person name="Noor M.A."/>
            <person name="O'Grady P."/>
            <person name="Pachter L."/>
            <person name="Papaceit M."/>
            <person name="Parisi M.J."/>
            <person name="Parisi M."/>
            <person name="Parts L."/>
            <person name="Pedersen J.S."/>
            <person name="Pesole G."/>
            <person name="Phillippy A.M."/>
            <person name="Ponting C.P."/>
            <person name="Pop M."/>
            <person name="Porcelli D."/>
            <person name="Powell J.R."/>
            <person name="Prohaska S."/>
            <person name="Pruitt K."/>
            <person name="Puig M."/>
            <person name="Quesneville H."/>
            <person name="Ram K.R."/>
            <person name="Rand D."/>
            <person name="Rasmussen M.D."/>
            <person name="Reed L.K."/>
            <person name="Reenan R."/>
            <person name="Reily A."/>
            <person name="Remington K.A."/>
            <person name="Rieger T.T."/>
            <person name="Ritchie M.G."/>
            <person name="Robin C."/>
            <person name="Rogers Y.H."/>
            <person name="Rohde C."/>
            <person name="Rozas J."/>
            <person name="Rubenfield M.J."/>
            <person name="Ruiz A."/>
            <person name="Russo S."/>
            <person name="Salzberg S.L."/>
            <person name="Sanchez-Gracia A."/>
            <person name="Saranga D.J."/>
            <person name="Sato H."/>
            <person name="Schaeffer S.W."/>
            <person name="Schatz M.C."/>
            <person name="Schlenke T."/>
            <person name="Schwartz R."/>
            <person name="Segarra C."/>
            <person name="Singh R.S."/>
            <person name="Sirot L."/>
            <person name="Sirota M."/>
            <person name="Sisneros N.B."/>
            <person name="Smith C.D."/>
            <person name="Smith T.F."/>
            <person name="Spieth J."/>
            <person name="Stage D.E."/>
            <person name="Stark A."/>
            <person name="Stephan W."/>
            <person name="Strausberg R.L."/>
            <person name="Strempel S."/>
            <person name="Sturgill D."/>
            <person name="Sutton G."/>
            <person name="Sutton G.G."/>
            <person name="Tao W."/>
            <person name="Teichmann S."/>
            <person name="Tobari Y.N."/>
            <person name="Tomimura Y."/>
            <person name="Tsolas J.M."/>
            <person name="Valente V.L."/>
            <person name="Venter E."/>
            <person name="Venter J.C."/>
            <person name="Vicario S."/>
            <person name="Vieira F.G."/>
            <person name="Vilella A.J."/>
            <person name="Villasante A."/>
            <person name="Walenz B."/>
            <person name="Wang J."/>
            <person name="Wasserman M."/>
            <person name="Watts T."/>
            <person name="Wilson D."/>
            <person name="Wilson R.K."/>
            <person name="Wing R.A."/>
            <person name="Wolfner M.F."/>
            <person name="Wong A."/>
            <person name="Wong G.K."/>
            <person name="Wu C.I."/>
            <person name="Wu G."/>
            <person name="Yamamoto D."/>
            <person name="Yang H.P."/>
            <person name="Yang S.P."/>
            <person name="Yorke J.A."/>
            <person name="Yoshida K."/>
            <person name="Zdobnov E."/>
            <person name="Zhang P."/>
            <person name="Zhang Y."/>
            <person name="Zimin A.V."/>
            <person name="Baldwin J."/>
            <person name="Abdouelleil A."/>
            <person name="Abdulkadir J."/>
            <person name="Abebe A."/>
            <person name="Abera B."/>
            <person name="Abreu J."/>
            <person name="Acer S.C."/>
            <person name="Aftuck L."/>
            <person name="Alexander A."/>
            <person name="An P."/>
            <person name="Anderson E."/>
            <person name="Anderson S."/>
            <person name="Arachi H."/>
            <person name="Azer M."/>
            <person name="Bachantsang P."/>
            <person name="Barry A."/>
            <person name="Bayul T."/>
            <person name="Berlin A."/>
            <person name="Bessette D."/>
            <person name="Bloom T."/>
            <person name="Blye J."/>
            <person name="Boguslavskiy L."/>
            <person name="Bonnet C."/>
            <person name="Boukhgalter B."/>
            <person name="Bourzgui I."/>
            <person name="Brown A."/>
            <person name="Cahill P."/>
            <person name="Channer S."/>
            <person name="Cheshatsang Y."/>
            <person name="Chuda L."/>
            <person name="Citroen M."/>
            <person name="Collymore A."/>
            <person name="Cooke P."/>
            <person name="Costello M."/>
            <person name="D'Aco K."/>
            <person name="Daza R."/>
            <person name="De Haan G."/>
            <person name="DeGray S."/>
            <person name="DeMaso C."/>
            <person name="Dhargay N."/>
            <person name="Dooley K."/>
            <person name="Dooley E."/>
            <person name="Doricent M."/>
            <person name="Dorje P."/>
            <person name="Dorjee K."/>
            <person name="Dupes A."/>
            <person name="Elong R."/>
            <person name="Falk J."/>
            <person name="Farina A."/>
            <person name="Faro S."/>
            <person name="Ferguson D."/>
            <person name="Fisher S."/>
            <person name="Foley C.D."/>
            <person name="Franke A."/>
            <person name="Friedrich D."/>
            <person name="Gadbois L."/>
            <person name="Gearin G."/>
            <person name="Gearin C.R."/>
            <person name="Giannoukos G."/>
            <person name="Goode T."/>
            <person name="Graham J."/>
            <person name="Grandbois E."/>
            <person name="Grewal S."/>
            <person name="Gyaltsen K."/>
            <person name="Hafez N."/>
            <person name="Hagos B."/>
            <person name="Hall J."/>
            <person name="Henson C."/>
            <person name="Hollinger A."/>
            <person name="Honan T."/>
            <person name="Huard M.D."/>
            <person name="Hughes L."/>
            <person name="Hurhula B."/>
            <person name="Husby M.E."/>
            <person name="Kamat A."/>
            <person name="Kanga B."/>
            <person name="Kashin S."/>
            <person name="Khazanovich D."/>
            <person name="Kisner P."/>
            <person name="Lance K."/>
            <person name="Lara M."/>
            <person name="Lee W."/>
            <person name="Lennon N."/>
            <person name="Letendre F."/>
            <person name="LeVine R."/>
            <person name="Lipovsky A."/>
            <person name="Liu X."/>
            <person name="Liu J."/>
            <person name="Liu S."/>
            <person name="Lokyitsang T."/>
            <person name="Lokyitsang Y."/>
            <person name="Lubonja R."/>
            <person name="Lui A."/>
            <person name="MacDonald P."/>
            <person name="Magnisalis V."/>
            <person name="Maru K."/>
            <person name="Matthews C."/>
            <person name="McCusker W."/>
            <person name="McDonough S."/>
            <person name="Mehta T."/>
            <person name="Meldrim J."/>
            <person name="Meneus L."/>
            <person name="Mihai O."/>
            <person name="Mihalev A."/>
            <person name="Mihova T."/>
            <person name="Mittelman R."/>
            <person name="Mlenga V."/>
            <person name="Montmayeur A."/>
            <person name="Mulrain L."/>
            <person name="Navidi A."/>
            <person name="Naylor J."/>
            <person name="Negash T."/>
            <person name="Nguyen T."/>
            <person name="Nguyen N."/>
            <person name="Nicol R."/>
            <person name="Norbu C."/>
            <person name="Norbu N."/>
            <person name="Novod N."/>
            <person name="O'Neill B."/>
            <person name="Osman S."/>
            <person name="Markiewicz E."/>
            <person name="Oyono O.L."/>
            <person name="Patti C."/>
            <person name="Phunkhang P."/>
            <person name="Pierre F."/>
            <person name="Priest M."/>
            <person name="Raghuraman S."/>
            <person name="Rege F."/>
            <person name="Reyes R."/>
            <person name="Rise C."/>
            <person name="Rogov P."/>
            <person name="Ross K."/>
            <person name="Ryan E."/>
            <person name="Settipalli S."/>
            <person name="Shea T."/>
            <person name="Sherpa N."/>
            <person name="Shi L."/>
            <person name="Shih D."/>
            <person name="Sparrow T."/>
            <person name="Spaulding J."/>
            <person name="Stalker J."/>
            <person name="Stange-Thomann N."/>
            <person name="Stavropoulos S."/>
            <person name="Stone C."/>
            <person name="Strader C."/>
            <person name="Tesfaye S."/>
            <person name="Thomson T."/>
            <person name="Thoulutsang Y."/>
            <person name="Thoulutsang D."/>
            <person name="Topham K."/>
            <person name="Topping I."/>
            <person name="Tsamla T."/>
            <person name="Vassiliev H."/>
            <person name="Vo A."/>
            <person name="Wangchuk T."/>
            <person name="Wangdi T."/>
            <person name="Weiand M."/>
            <person name="Wilkinson J."/>
            <person name="Wilson A."/>
            <person name="Yadav S."/>
            <person name="Young G."/>
            <person name="Yu Q."/>
            <person name="Zembek L."/>
            <person name="Zhong D."/>
            <person name="Zimmer A."/>
            <person name="Zwirko Z."/>
            <person name="Jaffe D.B."/>
            <person name="Alvarez P."/>
            <person name="Brockman W."/>
            <person name="Butler J."/>
            <person name="Chin C."/>
            <person name="Gnerre S."/>
            <person name="Grabherr M."/>
            <person name="Kleber M."/>
            <person name="Mauceli E."/>
            <person name="MacCallum I."/>
        </authorList>
    </citation>
    <scope>NUCLEOTIDE SEQUENCE [LARGE SCALE GENOMIC DNA]</scope>
    <source>
        <strain evidence="4">Tucson 15287-2541.00</strain>
    </source>
</reference>
<dbReference type="GO" id="GO:0020037">
    <property type="term" value="F:heme binding"/>
    <property type="evidence" value="ECO:0007669"/>
    <property type="project" value="InterPro"/>
</dbReference>
<protein>
    <submittedName>
        <fullName evidence="3">GH21786</fullName>
    </submittedName>
</protein>